<evidence type="ECO:0000313" key="2">
    <source>
        <dbReference type="EMBL" id="CAH3150073.1"/>
    </source>
</evidence>
<proteinExistence type="predicted"/>
<protein>
    <submittedName>
        <fullName evidence="3">Uncharacterized protein</fullName>
    </submittedName>
</protein>
<dbReference type="Proteomes" id="UP001159427">
    <property type="component" value="Unassembled WGS sequence"/>
</dbReference>
<reference evidence="3 4" key="1">
    <citation type="submission" date="2022-05" db="EMBL/GenBank/DDBJ databases">
        <authorList>
            <consortium name="Genoscope - CEA"/>
            <person name="William W."/>
        </authorList>
    </citation>
    <scope>NUCLEOTIDE SEQUENCE [LARGE SCALE GENOMIC DNA]</scope>
</reference>
<sequence length="101" mass="11371">MSPDCIYSSRKEEREGSLALRSCKEHTGVGTYLRSCANGPEYLYYSREESGKNWRVVDDDADADAAGDDHNVDSDDTNDTDDTDNRADDYDDNDDDDNDDE</sequence>
<comment type="caution">
    <text evidence="3">The sequence shown here is derived from an EMBL/GenBank/DDBJ whole genome shotgun (WGS) entry which is preliminary data.</text>
</comment>
<dbReference type="EMBL" id="CALNXI010000986">
    <property type="protein sequence ID" value="CAH3150075.1"/>
    <property type="molecule type" value="Genomic_DNA"/>
</dbReference>
<evidence type="ECO:0000313" key="3">
    <source>
        <dbReference type="EMBL" id="CAH3150075.1"/>
    </source>
</evidence>
<feature type="compositionally biased region" description="Acidic residues" evidence="1">
    <location>
        <begin position="89"/>
        <end position="101"/>
    </location>
</feature>
<evidence type="ECO:0000256" key="1">
    <source>
        <dbReference type="SAM" id="MobiDB-lite"/>
    </source>
</evidence>
<dbReference type="EMBL" id="CALNXI010000986">
    <property type="protein sequence ID" value="CAH3150073.1"/>
    <property type="molecule type" value="Genomic_DNA"/>
</dbReference>
<evidence type="ECO:0000313" key="4">
    <source>
        <dbReference type="Proteomes" id="UP001159427"/>
    </source>
</evidence>
<keyword evidence="4" id="KW-1185">Reference proteome</keyword>
<name>A0ABN8PW98_9CNID</name>
<feature type="region of interest" description="Disordered" evidence="1">
    <location>
        <begin position="57"/>
        <end position="101"/>
    </location>
</feature>
<gene>
    <name evidence="2" type="ORF">PEVE_00045133</name>
    <name evidence="3" type="ORF">PEVE_00045137</name>
</gene>
<organism evidence="3 4">
    <name type="scientific">Porites evermanni</name>
    <dbReference type="NCBI Taxonomy" id="104178"/>
    <lineage>
        <taxon>Eukaryota</taxon>
        <taxon>Metazoa</taxon>
        <taxon>Cnidaria</taxon>
        <taxon>Anthozoa</taxon>
        <taxon>Hexacorallia</taxon>
        <taxon>Scleractinia</taxon>
        <taxon>Fungiina</taxon>
        <taxon>Poritidae</taxon>
        <taxon>Porites</taxon>
    </lineage>
</organism>
<accession>A0ABN8PW98</accession>